<dbReference type="SUPFAM" id="SSF55729">
    <property type="entry name" value="Acyl-CoA N-acyltransferases (Nat)"/>
    <property type="match status" value="1"/>
</dbReference>
<dbReference type="EMBL" id="PDEV01000001">
    <property type="protein sequence ID" value="PEN17024.1"/>
    <property type="molecule type" value="Genomic_DNA"/>
</dbReference>
<name>A0A2A8D816_9MICC</name>
<proteinExistence type="predicted"/>
<dbReference type="Pfam" id="PF13673">
    <property type="entry name" value="Acetyltransf_10"/>
    <property type="match status" value="1"/>
</dbReference>
<dbReference type="InterPro" id="IPR000182">
    <property type="entry name" value="GNAT_dom"/>
</dbReference>
<comment type="caution">
    <text evidence="2">The sequence shown here is derived from an EMBL/GenBank/DDBJ whole genome shotgun (WGS) entry which is preliminary data.</text>
</comment>
<evidence type="ECO:0000313" key="2">
    <source>
        <dbReference type="EMBL" id="PEN17024.1"/>
    </source>
</evidence>
<dbReference type="Gene3D" id="3.40.630.30">
    <property type="match status" value="1"/>
</dbReference>
<organism evidence="2 3">
    <name type="scientific">Rothia dentocariosa</name>
    <dbReference type="NCBI Taxonomy" id="2047"/>
    <lineage>
        <taxon>Bacteria</taxon>
        <taxon>Bacillati</taxon>
        <taxon>Actinomycetota</taxon>
        <taxon>Actinomycetes</taxon>
        <taxon>Micrococcales</taxon>
        <taxon>Micrococcaceae</taxon>
        <taxon>Rothia</taxon>
    </lineage>
</organism>
<protein>
    <submittedName>
        <fullName evidence="2">GNAT family N-acetyltransferase</fullName>
    </submittedName>
</protein>
<dbReference type="GO" id="GO:0016747">
    <property type="term" value="F:acyltransferase activity, transferring groups other than amino-acyl groups"/>
    <property type="evidence" value="ECO:0007669"/>
    <property type="project" value="InterPro"/>
</dbReference>
<dbReference type="PROSITE" id="PS51186">
    <property type="entry name" value="GNAT"/>
    <property type="match status" value="1"/>
</dbReference>
<evidence type="ECO:0000313" key="3">
    <source>
        <dbReference type="Proteomes" id="UP000219947"/>
    </source>
</evidence>
<keyword evidence="3" id="KW-1185">Reference proteome</keyword>
<dbReference type="AlphaFoldDB" id="A0A2A8D816"/>
<dbReference type="InterPro" id="IPR016181">
    <property type="entry name" value="Acyl_CoA_acyltransferase"/>
</dbReference>
<evidence type="ECO:0000259" key="1">
    <source>
        <dbReference type="PROSITE" id="PS51186"/>
    </source>
</evidence>
<reference evidence="2" key="1">
    <citation type="submission" date="2017-10" db="EMBL/GenBank/DDBJ databases">
        <title>Kefir isolates.</title>
        <authorList>
            <person name="Kim Y."/>
            <person name="Blasche S."/>
        </authorList>
    </citation>
    <scope>NUCLEOTIDE SEQUENCE [LARGE SCALE GENOMIC DNA]</scope>
    <source>
        <strain evidence="2">OG2-2</strain>
    </source>
</reference>
<feature type="domain" description="N-acetyltransferase" evidence="1">
    <location>
        <begin position="14"/>
        <end position="166"/>
    </location>
</feature>
<dbReference type="Proteomes" id="UP000219947">
    <property type="component" value="Unassembled WGS sequence"/>
</dbReference>
<keyword evidence="2" id="KW-0808">Transferase</keyword>
<sequence>MTNAGEPVSKFIVKHFDELTAHELQQIHIIRSLVFTVGQQSTDQEPDDADFECIHMVNEDDSGKVLAYLRLFDLEKVQDARHRYIPGAWTFGRVAVHPDARGTGLGRKLLHAALEWIRNNTDAKEIVIAAQAYLKDTYYSPEGFVERGEHYMESGIEHVEMVLDLQR</sequence>
<accession>A0A2A8D816</accession>
<dbReference type="CDD" id="cd04301">
    <property type="entry name" value="NAT_SF"/>
    <property type="match status" value="1"/>
</dbReference>
<gene>
    <name evidence="2" type="ORF">CRM92_03090</name>
</gene>